<keyword evidence="7" id="KW-0408">Iron</keyword>
<feature type="transmembrane region" description="Helical" evidence="14">
    <location>
        <begin position="326"/>
        <end position="347"/>
    </location>
</feature>
<keyword evidence="6" id="KW-0560">Oxidoreductase</keyword>
<evidence type="ECO:0000256" key="9">
    <source>
        <dbReference type="ARBA" id="ARBA00023136"/>
    </source>
</evidence>
<keyword evidence="4" id="KW-0256">Endoplasmic reticulum</keyword>
<evidence type="ECO:0000256" key="13">
    <source>
        <dbReference type="ARBA" id="ARBA00047556"/>
    </source>
</evidence>
<accession>A0AAW0WSM7</accession>
<evidence type="ECO:0000256" key="1">
    <source>
        <dbReference type="ARBA" id="ARBA00001962"/>
    </source>
</evidence>
<keyword evidence="3 14" id="KW-0812">Transmembrane</keyword>
<gene>
    <name evidence="17" type="ORF">OTU49_007923</name>
</gene>
<dbReference type="Pfam" id="PF24858">
    <property type="entry name" value="AGMP_C"/>
    <property type="match status" value="1"/>
</dbReference>
<organism evidence="17 18">
    <name type="scientific">Cherax quadricarinatus</name>
    <name type="common">Australian red claw crayfish</name>
    <dbReference type="NCBI Taxonomy" id="27406"/>
    <lineage>
        <taxon>Eukaryota</taxon>
        <taxon>Metazoa</taxon>
        <taxon>Ecdysozoa</taxon>
        <taxon>Arthropoda</taxon>
        <taxon>Crustacea</taxon>
        <taxon>Multicrustacea</taxon>
        <taxon>Malacostraca</taxon>
        <taxon>Eumalacostraca</taxon>
        <taxon>Eucarida</taxon>
        <taxon>Decapoda</taxon>
        <taxon>Pleocyemata</taxon>
        <taxon>Astacidea</taxon>
        <taxon>Parastacoidea</taxon>
        <taxon>Parastacidae</taxon>
        <taxon>Cherax</taxon>
    </lineage>
</organism>
<evidence type="ECO:0000256" key="2">
    <source>
        <dbReference type="ARBA" id="ARBA00004477"/>
    </source>
</evidence>
<keyword evidence="8" id="KW-0443">Lipid metabolism</keyword>
<comment type="catalytic activity">
    <reaction evidence="13">
        <text>1-O-(1,2-saturated-alkyl)-sn-glycerol + (6R)-L-erythro-5,6,7,8-tetrahydrobiopterin + O2 = a 1-(1-hydroxyalkyl)-sn-glycerol + (6R)-L-erythro-6,7-dihydrobiopterin + H2O</text>
        <dbReference type="Rhea" id="RHEA:36255"/>
        <dbReference type="ChEBI" id="CHEBI:15377"/>
        <dbReference type="ChEBI" id="CHEBI:15379"/>
        <dbReference type="ChEBI" id="CHEBI:43120"/>
        <dbReference type="ChEBI" id="CHEBI:59560"/>
        <dbReference type="ChEBI" id="CHEBI:73418"/>
        <dbReference type="ChEBI" id="CHEBI:83957"/>
        <dbReference type="EC" id="1.14.16.5"/>
    </reaction>
</comment>
<evidence type="ECO:0000256" key="10">
    <source>
        <dbReference type="ARBA" id="ARBA00038190"/>
    </source>
</evidence>
<evidence type="ECO:0000259" key="16">
    <source>
        <dbReference type="Pfam" id="PF24858"/>
    </source>
</evidence>
<feature type="transmembrane region" description="Helical" evidence="14">
    <location>
        <begin position="65"/>
        <end position="85"/>
    </location>
</feature>
<reference evidence="17 18" key="1">
    <citation type="journal article" date="2024" name="BMC Genomics">
        <title>Genome assembly of redclaw crayfish (Cherax quadricarinatus) provides insights into its immune adaptation and hypoxia tolerance.</title>
        <authorList>
            <person name="Liu Z."/>
            <person name="Zheng J."/>
            <person name="Li H."/>
            <person name="Fang K."/>
            <person name="Wang S."/>
            <person name="He J."/>
            <person name="Zhou D."/>
            <person name="Weng S."/>
            <person name="Chi M."/>
            <person name="Gu Z."/>
            <person name="He J."/>
            <person name="Li F."/>
            <person name="Wang M."/>
        </authorList>
    </citation>
    <scope>NUCLEOTIDE SEQUENCE [LARGE SCALE GENOMIC DNA]</scope>
    <source>
        <strain evidence="17">ZL_2023a</strain>
    </source>
</reference>
<dbReference type="PANTHER" id="PTHR21624">
    <property type="entry name" value="STEROL DESATURASE-RELATED PROTEIN"/>
    <property type="match status" value="1"/>
</dbReference>
<feature type="transmembrane region" description="Helical" evidence="14">
    <location>
        <begin position="105"/>
        <end position="121"/>
    </location>
</feature>
<keyword evidence="9 14" id="KW-0472">Membrane</keyword>
<proteinExistence type="inferred from homology"/>
<sequence>MFSLEKLGTFFYVISPNSSTFQHVEEVPDYLNQAVPLFISFLLLEWAVTWLRGENKVRPNDLMTSVMHGIVYDVVGLVVLRGAVLYGHEWLYKRRFINLDWSSPITWWVAAVGVDFAYYWFHRATHEINLVWASHQVHHSSEYYNLSTALRQSLCQRYFSWGFYQPLALLGVPLPAVLVHLQFNLLYQFWIHTEIVRNCGPLEWVLNTPSHHRVHHGSNKWCLDKNYGGVLIIWDRLFGTFQAEKENEMIAYGLVDQPQSFNVIWLQFFYFEAVFRKARNMSTWGDTLRALFYGPAWVPGGPRLGDSSTSPDIKAPRIKYDPQLPLWQEIYVFVHFLLTLLLQQIWITKLQSFSWLMALMTMIFIFVSTGIVGAMYDGWWWAPLVEAARCASYLVWAYSTPVSSIAALDAALISYFFISTLIWTSQSIVIVKVILKMSKLE</sequence>
<feature type="domain" description="Fatty acid hydroxylase" evidence="15">
    <location>
        <begin position="108"/>
        <end position="240"/>
    </location>
</feature>
<name>A0AAW0WSM7_CHEQU</name>
<dbReference type="EMBL" id="JARKIK010000063">
    <property type="protein sequence ID" value="KAK8730773.1"/>
    <property type="molecule type" value="Genomic_DNA"/>
</dbReference>
<feature type="transmembrane region" description="Helical" evidence="14">
    <location>
        <begin position="410"/>
        <end position="435"/>
    </location>
</feature>
<evidence type="ECO:0000256" key="6">
    <source>
        <dbReference type="ARBA" id="ARBA00023002"/>
    </source>
</evidence>
<dbReference type="Pfam" id="PF04116">
    <property type="entry name" value="FA_hydroxylase"/>
    <property type="match status" value="1"/>
</dbReference>
<evidence type="ECO:0000259" key="15">
    <source>
        <dbReference type="Pfam" id="PF04116"/>
    </source>
</evidence>
<evidence type="ECO:0000256" key="14">
    <source>
        <dbReference type="SAM" id="Phobius"/>
    </source>
</evidence>
<evidence type="ECO:0000313" key="17">
    <source>
        <dbReference type="EMBL" id="KAK8730773.1"/>
    </source>
</evidence>
<dbReference type="InterPro" id="IPR051689">
    <property type="entry name" value="Sterol_desaturase/TMEM195"/>
</dbReference>
<feature type="transmembrane region" description="Helical" evidence="14">
    <location>
        <begin position="34"/>
        <end position="53"/>
    </location>
</feature>
<feature type="domain" description="Alkylglycerol monooxygenase C-terminal" evidence="16">
    <location>
        <begin position="329"/>
        <end position="397"/>
    </location>
</feature>
<dbReference type="GO" id="GO:0050479">
    <property type="term" value="F:glyceryl-ether monooxygenase activity"/>
    <property type="evidence" value="ECO:0007669"/>
    <property type="project" value="UniProtKB-EC"/>
</dbReference>
<dbReference type="InterPro" id="IPR056853">
    <property type="entry name" value="AGMP_C"/>
</dbReference>
<evidence type="ECO:0000256" key="5">
    <source>
        <dbReference type="ARBA" id="ARBA00022989"/>
    </source>
</evidence>
<evidence type="ECO:0000256" key="3">
    <source>
        <dbReference type="ARBA" id="ARBA00022692"/>
    </source>
</evidence>
<evidence type="ECO:0000256" key="11">
    <source>
        <dbReference type="ARBA" id="ARBA00039026"/>
    </source>
</evidence>
<dbReference type="AlphaFoldDB" id="A0AAW0WSM7"/>
<evidence type="ECO:0000256" key="12">
    <source>
        <dbReference type="ARBA" id="ARBA00040992"/>
    </source>
</evidence>
<evidence type="ECO:0000256" key="8">
    <source>
        <dbReference type="ARBA" id="ARBA00023098"/>
    </source>
</evidence>
<dbReference type="GO" id="GO:0008610">
    <property type="term" value="P:lipid biosynthetic process"/>
    <property type="evidence" value="ECO:0007669"/>
    <property type="project" value="InterPro"/>
</dbReference>
<dbReference type="InterPro" id="IPR006694">
    <property type="entry name" value="Fatty_acid_hydroxylase"/>
</dbReference>
<evidence type="ECO:0000256" key="7">
    <source>
        <dbReference type="ARBA" id="ARBA00023004"/>
    </source>
</evidence>
<evidence type="ECO:0000313" key="18">
    <source>
        <dbReference type="Proteomes" id="UP001445076"/>
    </source>
</evidence>
<protein>
    <recommendedName>
        <fullName evidence="12">Alkylglycerol monooxygenase</fullName>
        <ecNumber evidence="11">1.14.16.5</ecNumber>
    </recommendedName>
</protein>
<dbReference type="PANTHER" id="PTHR21624:SF1">
    <property type="entry name" value="ALKYLGLYCEROL MONOOXYGENASE"/>
    <property type="match status" value="1"/>
</dbReference>
<dbReference type="EC" id="1.14.16.5" evidence="11"/>
<dbReference type="GO" id="GO:0005789">
    <property type="term" value="C:endoplasmic reticulum membrane"/>
    <property type="evidence" value="ECO:0007669"/>
    <property type="project" value="UniProtKB-SubCell"/>
</dbReference>
<comment type="similarity">
    <text evidence="10">Belongs to the sterol desaturase family. TMEM195 subfamily.</text>
</comment>
<comment type="cofactor">
    <cofactor evidence="1">
        <name>Fe cation</name>
        <dbReference type="ChEBI" id="CHEBI:24875"/>
    </cofactor>
</comment>
<feature type="transmembrane region" description="Helical" evidence="14">
    <location>
        <begin position="353"/>
        <end position="372"/>
    </location>
</feature>
<dbReference type="GO" id="GO:0005506">
    <property type="term" value="F:iron ion binding"/>
    <property type="evidence" value="ECO:0007669"/>
    <property type="project" value="InterPro"/>
</dbReference>
<keyword evidence="5 14" id="KW-1133">Transmembrane helix</keyword>
<evidence type="ECO:0000256" key="4">
    <source>
        <dbReference type="ARBA" id="ARBA00022824"/>
    </source>
</evidence>
<dbReference type="Proteomes" id="UP001445076">
    <property type="component" value="Unassembled WGS sequence"/>
</dbReference>
<keyword evidence="18" id="KW-1185">Reference proteome</keyword>
<comment type="subcellular location">
    <subcellularLocation>
        <location evidence="2">Endoplasmic reticulum membrane</location>
        <topology evidence="2">Multi-pass membrane protein</topology>
    </subcellularLocation>
</comment>
<dbReference type="GO" id="GO:0006643">
    <property type="term" value="P:membrane lipid metabolic process"/>
    <property type="evidence" value="ECO:0007669"/>
    <property type="project" value="TreeGrafter"/>
</dbReference>
<comment type="caution">
    <text evidence="17">The sequence shown here is derived from an EMBL/GenBank/DDBJ whole genome shotgun (WGS) entry which is preliminary data.</text>
</comment>